<dbReference type="PROSITE" id="PS50878">
    <property type="entry name" value="RT_POL"/>
    <property type="match status" value="1"/>
</dbReference>
<dbReference type="PANTHER" id="PTHR33116:SF80">
    <property type="entry name" value="REVERSE TRANSCRIPTASE ZINC-BINDING DOMAIN-CONTAINING PROTEIN"/>
    <property type="match status" value="1"/>
</dbReference>
<comment type="caution">
    <text evidence="2">The sequence shown here is derived from an EMBL/GenBank/DDBJ whole genome shotgun (WGS) entry which is preliminary data.</text>
</comment>
<gene>
    <name evidence="2" type="ORF">KFK09_021528</name>
</gene>
<accession>A0A8T3AQ60</accession>
<dbReference type="InterPro" id="IPR043502">
    <property type="entry name" value="DNA/RNA_pol_sf"/>
</dbReference>
<dbReference type="SUPFAM" id="SSF56672">
    <property type="entry name" value="DNA/RNA polymerases"/>
    <property type="match status" value="1"/>
</dbReference>
<dbReference type="InterPro" id="IPR036691">
    <property type="entry name" value="Endo/exonu/phosph_ase_sf"/>
</dbReference>
<dbReference type="Pfam" id="PF13966">
    <property type="entry name" value="zf-RVT"/>
    <property type="match status" value="1"/>
</dbReference>
<sequence length="1328" mass="152309">MDKLVNTAKVLGFKHAFANVANKIWVFWKDFVRIDIIGDYHQVLHCNIEYFNFQCVASFVYAATSRSSRRNLWDQIANFQNICTLPWLVGGDFNTIINPSERVGGLHPNYHSMDDFNDMIMNCNLIDIGFTGNKFTWNRGHIWQRLDRVLFNNAWINVFNSTKVVHLSRTLSDHSPLLINVNYNSAGFNSRFRFQNMWLSHESFINVVQNNWSAPIFPDDSITGMLRLWAKLKRLKMVLNWWNKKVFKNIFSNIKEMEEKINALEDCCQNDPSVSNFMVLNEAKTSLTILQGQEEIYWKQKAAIKHLVEGDNNTSYFHALVNKKRAINGIHKIARGDGSFSENGDEIANLGVNFFQNHLNKDFTPSPIVDHSFIPNIVMPEENRALSSLPLLEEVKITLFDMNADSVAGPDGFTVKFFQHLWHLISDDVYAAVLDFFNGNPIPKFFSSTSIALIPKSNNVNSWNDFRPISLCTVFYKLISKILVNRLSVLLPKLVSSNQMGFVKGRAIVDNILIAQEFCQDLDIKTRGGNMILKLDIAKAYDNINWSFIYNMLRSFGFDDRFISLITSCIESPYFSIILNGKCHGFFKSSHGLRQGDPISPALFILAVDYFSRGIADLFSKYPSLYFRTLGGINISHLCFADDFIIFMNAAKNKVSKVLSFFDHFEAVSGLVFNKSKSGFVISKNVNHNRVVDIKNLTGFSQAVLPLIYLGIPLFKGRKKIFLFDDLISKVHNRLSSWDSNFLSFGGRLILIKSVLASIPVYSFQVLFPPKTVCLRIDRILNKFFWRGSSSNAKIHWSSWEKCCGLKQEGDLGCKSMHDMVLGFSFKLWHNLKANESLWAKFMQQKYCGHHHPSTCHYAKGNSRVWQRMVQIKWKVEPCFAWGLGEGNIFFWQDRWINGCSLDTLLNTNSKSVVKVKSFFCEYGWDVVKLSYIIPFSIVQLITQITLNRESKDILLCTFSKDGLFRTKDVWHVFRTIKDPTKVFKMMWHKSIPTTVSVFCWRTLKTFIPTDELLRNKGLLITSKCQCCSNVETLQHVFVSSPIAGKVWNFFEGIFRVNYWGPNCSISQLFDSWMVSFKGHIRNIIPPLIIWFIWLARNDSRFNGKRMDHNYIIFRIKNKVNSLFLANLLSYKSFTKVVFTLEEFGIALEGYSQVQRSTVGVWSKPPANTFKLNIDIMREGSDWCIGGLIRNFNGEYVLGFAGRTAGMDRLGGFLLAVLHGLQMCVGLEIDSIILEYNLNENLEALLEEDGCRCGHSFFYSRRDIKFIQDSIICYYNMIPSEVNSAARAMSLLGSKFNVISDVPFNELSVQIKGLINLDKNNVPYVLGI</sequence>
<evidence type="ECO:0000313" key="3">
    <source>
        <dbReference type="Proteomes" id="UP000829196"/>
    </source>
</evidence>
<dbReference type="PANTHER" id="PTHR33116">
    <property type="entry name" value="REVERSE TRANSCRIPTASE ZINC-BINDING DOMAIN-CONTAINING PROTEIN-RELATED-RELATED"/>
    <property type="match status" value="1"/>
</dbReference>
<dbReference type="CDD" id="cd01650">
    <property type="entry name" value="RT_nLTR_like"/>
    <property type="match status" value="1"/>
</dbReference>
<dbReference type="Gene3D" id="3.60.10.10">
    <property type="entry name" value="Endonuclease/exonuclease/phosphatase"/>
    <property type="match status" value="1"/>
</dbReference>
<dbReference type="EMBL" id="JAGYWB010000015">
    <property type="protein sequence ID" value="KAI0498287.1"/>
    <property type="molecule type" value="Genomic_DNA"/>
</dbReference>
<evidence type="ECO:0000313" key="2">
    <source>
        <dbReference type="EMBL" id="KAI0498287.1"/>
    </source>
</evidence>
<proteinExistence type="predicted"/>
<evidence type="ECO:0000259" key="1">
    <source>
        <dbReference type="PROSITE" id="PS50878"/>
    </source>
</evidence>
<dbReference type="InterPro" id="IPR000477">
    <property type="entry name" value="RT_dom"/>
</dbReference>
<dbReference type="Pfam" id="PF00078">
    <property type="entry name" value="RVT_1"/>
    <property type="match status" value="1"/>
</dbReference>
<dbReference type="Proteomes" id="UP000829196">
    <property type="component" value="Unassembled WGS sequence"/>
</dbReference>
<dbReference type="InterPro" id="IPR005135">
    <property type="entry name" value="Endo/exonuclease/phosphatase"/>
</dbReference>
<dbReference type="GO" id="GO:0003824">
    <property type="term" value="F:catalytic activity"/>
    <property type="evidence" value="ECO:0007669"/>
    <property type="project" value="InterPro"/>
</dbReference>
<organism evidence="2 3">
    <name type="scientific">Dendrobium nobile</name>
    <name type="common">Orchid</name>
    <dbReference type="NCBI Taxonomy" id="94219"/>
    <lineage>
        <taxon>Eukaryota</taxon>
        <taxon>Viridiplantae</taxon>
        <taxon>Streptophyta</taxon>
        <taxon>Embryophyta</taxon>
        <taxon>Tracheophyta</taxon>
        <taxon>Spermatophyta</taxon>
        <taxon>Magnoliopsida</taxon>
        <taxon>Liliopsida</taxon>
        <taxon>Asparagales</taxon>
        <taxon>Orchidaceae</taxon>
        <taxon>Epidendroideae</taxon>
        <taxon>Malaxideae</taxon>
        <taxon>Dendrobiinae</taxon>
        <taxon>Dendrobium</taxon>
    </lineage>
</organism>
<name>A0A8T3AQ60_DENNO</name>
<keyword evidence="3" id="KW-1185">Reference proteome</keyword>
<dbReference type="SUPFAM" id="SSF56219">
    <property type="entry name" value="DNase I-like"/>
    <property type="match status" value="1"/>
</dbReference>
<dbReference type="Pfam" id="PF03372">
    <property type="entry name" value="Exo_endo_phos"/>
    <property type="match status" value="1"/>
</dbReference>
<dbReference type="SMR" id="A0A8T3AQ60"/>
<feature type="domain" description="Reverse transcriptase" evidence="1">
    <location>
        <begin position="435"/>
        <end position="714"/>
    </location>
</feature>
<reference evidence="2" key="1">
    <citation type="journal article" date="2022" name="Front. Genet.">
        <title>Chromosome-Scale Assembly of the Dendrobium nobile Genome Provides Insights Into the Molecular Mechanism of the Biosynthesis of the Medicinal Active Ingredient of Dendrobium.</title>
        <authorList>
            <person name="Xu Q."/>
            <person name="Niu S.-C."/>
            <person name="Li K.-L."/>
            <person name="Zheng P.-J."/>
            <person name="Zhang X.-J."/>
            <person name="Jia Y."/>
            <person name="Liu Y."/>
            <person name="Niu Y.-X."/>
            <person name="Yu L.-H."/>
            <person name="Chen D.-F."/>
            <person name="Zhang G.-Q."/>
        </authorList>
    </citation>
    <scope>NUCLEOTIDE SEQUENCE</scope>
    <source>
        <tissue evidence="2">Leaf</tissue>
    </source>
</reference>
<protein>
    <recommendedName>
        <fullName evidence="1">Reverse transcriptase domain-containing protein</fullName>
    </recommendedName>
</protein>
<dbReference type="InterPro" id="IPR026960">
    <property type="entry name" value="RVT-Znf"/>
</dbReference>
<dbReference type="OrthoDB" id="1001388at2759"/>